<dbReference type="Gene3D" id="3.40.50.300">
    <property type="entry name" value="P-loop containing nucleotide triphosphate hydrolases"/>
    <property type="match status" value="1"/>
</dbReference>
<keyword evidence="1 4" id="KW-0808">Transferase</keyword>
<keyword evidence="2" id="KW-0325">Glycoprotein</keyword>
<dbReference type="GO" id="GO:0008146">
    <property type="term" value="F:sulfotransferase activity"/>
    <property type="evidence" value="ECO:0007669"/>
    <property type="project" value="InterPro"/>
</dbReference>
<dbReference type="InterPro" id="IPR000863">
    <property type="entry name" value="Sulfotransferase_dom"/>
</dbReference>
<dbReference type="Pfam" id="PF00685">
    <property type="entry name" value="Sulfotransfer_1"/>
    <property type="match status" value="1"/>
</dbReference>
<proteinExistence type="predicted"/>
<dbReference type="PANTHER" id="PTHR10605:SF56">
    <property type="entry name" value="BIFUNCTIONAL HEPARAN SULFATE N-DEACETYLASE_N-SULFOTRANSFERASE"/>
    <property type="match status" value="1"/>
</dbReference>
<evidence type="ECO:0000256" key="1">
    <source>
        <dbReference type="ARBA" id="ARBA00022679"/>
    </source>
</evidence>
<sequence>MRTPNLFIIGAQKSGTTYLANVLARHPDVFFCSPKEPLFFSKPEIDQTRYEEYLETNFVDARDEKWVGEGSTTYLQWPRALKNLKTFIPGTPKIIVCMRHPTEKAVSFYIHNWRRGRYARDIRIGDTATMPVSLSSTKTSCYAPSLTRWLDAYPREAFCFLKFDQLRDDPAGFVRAATAFLEIPERETVLRKTVNAGFSLTWRDDKLVIDDPGAPPEDRPEFTRTELEDLHATMQEDIAETERLTGLDLDEWRKFPAFAAPDRQSAETATFSMSR</sequence>
<dbReference type="OrthoDB" id="981508at2"/>
<dbReference type="Proteomes" id="UP000284202">
    <property type="component" value="Unassembled WGS sequence"/>
</dbReference>
<gene>
    <name evidence="4" type="ORF">D3P04_02640</name>
</gene>
<accession>A0A418T3S2</accession>
<dbReference type="SUPFAM" id="SSF52540">
    <property type="entry name" value="P-loop containing nucleoside triphosphate hydrolases"/>
    <property type="match status" value="1"/>
</dbReference>
<dbReference type="EMBL" id="QZCG01000002">
    <property type="protein sequence ID" value="RJE87844.1"/>
    <property type="molecule type" value="Genomic_DNA"/>
</dbReference>
<reference evidence="5" key="1">
    <citation type="submission" date="2018-09" db="EMBL/GenBank/DDBJ databases">
        <title>Acidovorax cavernicola nov. sp. isolated from Gruta de las Maravillas (Aracena, Spain).</title>
        <authorList>
            <person name="Jurado V."/>
            <person name="Gutierrez-Patricio S."/>
            <person name="Gonzalez-Pimentel J.L."/>
            <person name="Miller A.Z."/>
            <person name="Laiz L."/>
            <person name="Saiz-Jimenez C."/>
        </authorList>
    </citation>
    <scope>NUCLEOTIDE SEQUENCE [LARGE SCALE GENOMIC DNA]</scope>
    <source>
        <strain evidence="5">1011MAR3C25</strain>
    </source>
</reference>
<organism evidence="4 5">
    <name type="scientific">Paracoccus onubensis</name>
    <dbReference type="NCBI Taxonomy" id="1675788"/>
    <lineage>
        <taxon>Bacteria</taxon>
        <taxon>Pseudomonadati</taxon>
        <taxon>Pseudomonadota</taxon>
        <taxon>Alphaproteobacteria</taxon>
        <taxon>Rhodobacterales</taxon>
        <taxon>Paracoccaceae</taxon>
        <taxon>Paracoccus</taxon>
    </lineage>
</organism>
<evidence type="ECO:0000313" key="5">
    <source>
        <dbReference type="Proteomes" id="UP000284202"/>
    </source>
</evidence>
<evidence type="ECO:0000313" key="4">
    <source>
        <dbReference type="EMBL" id="RJE87844.1"/>
    </source>
</evidence>
<keyword evidence="5" id="KW-1185">Reference proteome</keyword>
<protein>
    <submittedName>
        <fullName evidence="4">Sulfotransferase</fullName>
    </submittedName>
</protein>
<dbReference type="PANTHER" id="PTHR10605">
    <property type="entry name" value="HEPARAN SULFATE SULFOTRANSFERASE"/>
    <property type="match status" value="1"/>
</dbReference>
<comment type="caution">
    <text evidence="4">The sequence shown here is derived from an EMBL/GenBank/DDBJ whole genome shotgun (WGS) entry which is preliminary data.</text>
</comment>
<dbReference type="InterPro" id="IPR037359">
    <property type="entry name" value="NST/OST"/>
</dbReference>
<evidence type="ECO:0000256" key="2">
    <source>
        <dbReference type="ARBA" id="ARBA00023180"/>
    </source>
</evidence>
<feature type="domain" description="Sulfotransferase" evidence="3">
    <location>
        <begin position="4"/>
        <end position="195"/>
    </location>
</feature>
<name>A0A418T3S2_9RHOB</name>
<dbReference type="InterPro" id="IPR027417">
    <property type="entry name" value="P-loop_NTPase"/>
</dbReference>
<dbReference type="AlphaFoldDB" id="A0A418T3S2"/>
<dbReference type="RefSeq" id="WP_119745700.1">
    <property type="nucleotide sequence ID" value="NZ_QZCG01000002.1"/>
</dbReference>
<evidence type="ECO:0000259" key="3">
    <source>
        <dbReference type="Pfam" id="PF00685"/>
    </source>
</evidence>